<accession>A0A1X1RFK4</accession>
<dbReference type="AlphaFoldDB" id="A0A1X1RFK4"/>
<dbReference type="Proteomes" id="UP000193484">
    <property type="component" value="Unassembled WGS sequence"/>
</dbReference>
<dbReference type="EMBL" id="LQOJ01000030">
    <property type="protein sequence ID" value="ORV04618.1"/>
    <property type="molecule type" value="Genomic_DNA"/>
</dbReference>
<evidence type="ECO:0000313" key="2">
    <source>
        <dbReference type="Proteomes" id="UP000193484"/>
    </source>
</evidence>
<protein>
    <submittedName>
        <fullName evidence="1">Uncharacterized protein</fullName>
    </submittedName>
</protein>
<gene>
    <name evidence="1" type="ORF">AWC04_08475</name>
</gene>
<sequence length="83" mass="9584">MMCGDRLTVASEAEFERFRKYVSISPAVDVEEAVTDVFRDWLESKCWQIAYVDFERVIRDSTKEAITEFLTKSRSAANPEQSP</sequence>
<dbReference type="STRING" id="1793.AWC04_08475"/>
<proteinExistence type="predicted"/>
<reference evidence="1 2" key="1">
    <citation type="submission" date="2016-01" db="EMBL/GenBank/DDBJ databases">
        <title>The new phylogeny of the genus Mycobacterium.</title>
        <authorList>
            <person name="Tarcisio F."/>
            <person name="Conor M."/>
            <person name="Antonella G."/>
            <person name="Elisabetta G."/>
            <person name="Giulia F.S."/>
            <person name="Sara T."/>
            <person name="Anna F."/>
            <person name="Clotilde B."/>
            <person name="Roberto B."/>
            <person name="Veronica D.S."/>
            <person name="Fabio R."/>
            <person name="Monica P."/>
            <person name="Olivier J."/>
            <person name="Enrico T."/>
            <person name="Nicola S."/>
        </authorList>
    </citation>
    <scope>NUCLEOTIDE SEQUENCE [LARGE SCALE GENOMIC DNA]</scope>
    <source>
        <strain evidence="1 2">DSM 44179</strain>
    </source>
</reference>
<keyword evidence="2" id="KW-1185">Reference proteome</keyword>
<organism evidence="1 2">
    <name type="scientific">Mycolicibacterium fallax</name>
    <name type="common">Mycobacterium fallax</name>
    <dbReference type="NCBI Taxonomy" id="1793"/>
    <lineage>
        <taxon>Bacteria</taxon>
        <taxon>Bacillati</taxon>
        <taxon>Actinomycetota</taxon>
        <taxon>Actinomycetes</taxon>
        <taxon>Mycobacteriales</taxon>
        <taxon>Mycobacteriaceae</taxon>
        <taxon>Mycolicibacterium</taxon>
    </lineage>
</organism>
<name>A0A1X1RFK4_MYCFA</name>
<comment type="caution">
    <text evidence="1">The sequence shown here is derived from an EMBL/GenBank/DDBJ whole genome shotgun (WGS) entry which is preliminary data.</text>
</comment>
<evidence type="ECO:0000313" key="1">
    <source>
        <dbReference type="EMBL" id="ORV04618.1"/>
    </source>
</evidence>